<sequence>MDGAESQGGTKRPVVKSFRDFSSVRVECTALGASRSLGSLSVPPAWPKATPKSEIPPPPAKGKPTGLTYQDGLMGVMTGRRAVDPGTPLAEEA</sequence>
<gene>
    <name evidence="3" type="ORF">MSTO_14110</name>
</gene>
<evidence type="ECO:0000259" key="2">
    <source>
        <dbReference type="Pfam" id="PF12484"/>
    </source>
</evidence>
<dbReference type="Proteomes" id="UP000467130">
    <property type="component" value="Chromosome"/>
</dbReference>
<dbReference type="AlphaFoldDB" id="A0A7I7Q5B1"/>
<proteinExistence type="predicted"/>
<dbReference type="EMBL" id="AP022587">
    <property type="protein sequence ID" value="BBY21206.1"/>
    <property type="molecule type" value="Genomic_DNA"/>
</dbReference>
<dbReference type="InterPro" id="IPR022171">
    <property type="entry name" value="PPE_C"/>
</dbReference>
<evidence type="ECO:0000313" key="3">
    <source>
        <dbReference type="EMBL" id="BBY21206.1"/>
    </source>
</evidence>
<reference evidence="3 4" key="1">
    <citation type="journal article" date="2019" name="Emerg. Microbes Infect.">
        <title>Comprehensive subspecies identification of 175 nontuberculous mycobacteria species based on 7547 genomic profiles.</title>
        <authorList>
            <person name="Matsumoto Y."/>
            <person name="Kinjo T."/>
            <person name="Motooka D."/>
            <person name="Nabeya D."/>
            <person name="Jung N."/>
            <person name="Uechi K."/>
            <person name="Horii T."/>
            <person name="Iida T."/>
            <person name="Fujita J."/>
            <person name="Nakamura S."/>
        </authorList>
    </citation>
    <scope>NUCLEOTIDE SEQUENCE [LARGE SCALE GENOMIC DNA]</scope>
    <source>
        <strain evidence="3 4">JCM 17783</strain>
    </source>
</reference>
<evidence type="ECO:0000313" key="4">
    <source>
        <dbReference type="Proteomes" id="UP000467130"/>
    </source>
</evidence>
<feature type="domain" description="PPE family C-terminal" evidence="2">
    <location>
        <begin position="30"/>
        <end position="76"/>
    </location>
</feature>
<keyword evidence="4" id="KW-1185">Reference proteome</keyword>
<dbReference type="Pfam" id="PF12484">
    <property type="entry name" value="PPE-SVP"/>
    <property type="match status" value="1"/>
</dbReference>
<dbReference type="RefSeq" id="WP_163789159.1">
    <property type="nucleotide sequence ID" value="NZ_AP022587.1"/>
</dbReference>
<protein>
    <recommendedName>
        <fullName evidence="2">PPE family C-terminal domain-containing protein</fullName>
    </recommendedName>
</protein>
<evidence type="ECO:0000256" key="1">
    <source>
        <dbReference type="SAM" id="MobiDB-lite"/>
    </source>
</evidence>
<name>A0A7I7Q5B1_9MYCO</name>
<feature type="region of interest" description="Disordered" evidence="1">
    <location>
        <begin position="36"/>
        <end position="66"/>
    </location>
</feature>
<dbReference type="KEGG" id="msto:MSTO_14110"/>
<accession>A0A7I7Q5B1</accession>
<organism evidence="3 4">
    <name type="scientific">Mycobacterium stomatepiae</name>
    <dbReference type="NCBI Taxonomy" id="470076"/>
    <lineage>
        <taxon>Bacteria</taxon>
        <taxon>Bacillati</taxon>
        <taxon>Actinomycetota</taxon>
        <taxon>Actinomycetes</taxon>
        <taxon>Mycobacteriales</taxon>
        <taxon>Mycobacteriaceae</taxon>
        <taxon>Mycobacterium</taxon>
        <taxon>Mycobacterium simiae complex</taxon>
    </lineage>
</organism>